<dbReference type="EMBL" id="ML996687">
    <property type="protein sequence ID" value="KAF2404927.1"/>
    <property type="molecule type" value="Genomic_DNA"/>
</dbReference>
<dbReference type="Proteomes" id="UP000799640">
    <property type="component" value="Unassembled WGS sequence"/>
</dbReference>
<dbReference type="InterPro" id="IPR036514">
    <property type="entry name" value="SGNH_hydro_sf"/>
</dbReference>
<organism evidence="1 2">
    <name type="scientific">Trichodelitschia bisporula</name>
    <dbReference type="NCBI Taxonomy" id="703511"/>
    <lineage>
        <taxon>Eukaryota</taxon>
        <taxon>Fungi</taxon>
        <taxon>Dikarya</taxon>
        <taxon>Ascomycota</taxon>
        <taxon>Pezizomycotina</taxon>
        <taxon>Dothideomycetes</taxon>
        <taxon>Dothideomycetes incertae sedis</taxon>
        <taxon>Phaeotrichales</taxon>
        <taxon>Phaeotrichaceae</taxon>
        <taxon>Trichodelitschia</taxon>
    </lineage>
</organism>
<dbReference type="InterPro" id="IPR001087">
    <property type="entry name" value="GDSL"/>
</dbReference>
<name>A0A6G1IA54_9PEZI</name>
<gene>
    <name evidence="1" type="ORF">EJ06DRAFT_4609</name>
</gene>
<keyword evidence="2" id="KW-1185">Reference proteome</keyword>
<protein>
    <recommendedName>
        <fullName evidence="3">SGNH hydrolase</fullName>
    </recommendedName>
</protein>
<dbReference type="GO" id="GO:0016788">
    <property type="term" value="F:hydrolase activity, acting on ester bonds"/>
    <property type="evidence" value="ECO:0007669"/>
    <property type="project" value="InterPro"/>
</dbReference>
<evidence type="ECO:0000313" key="2">
    <source>
        <dbReference type="Proteomes" id="UP000799640"/>
    </source>
</evidence>
<dbReference type="Pfam" id="PF00657">
    <property type="entry name" value="Lipase_GDSL"/>
    <property type="match status" value="1"/>
</dbReference>
<proteinExistence type="predicted"/>
<dbReference type="OrthoDB" id="5278722at2759"/>
<sequence>MHLRYLTRLRLVAFLAVLSILYCAWRFPSLQVSTRLEKAFHGVSTRIVVFGDSFSDTGANVERSSIGESLANRPVGSRPWVTTLCDEFVCDHIHNFAQSYPAGREAVSGGAVLDNGIYANTTSDRAIASKLLPDLKAQVQKWIAFEDKHLTPTQRRLDDILFTITFGPWDLLHYATLDSEIAQEAIGSSIYVLFQQLDIIADRSVKPPRIVIPLLWDVTFSPYFMSLSDNITLSEYGNQQRRTAFLIRFWNEAIRYMAGQWARGFLFLPDWNAWVAEQLRINQLQASGTTDASGAGKDVAAFSDVSTPCLHNTASKKPGALPAVGAGCDNPGEHLFWDDLHFSEKANRLLGRSAVDLLAANDTANAPLRASSVPADTNRATRRIDVHVGPGMPPGL</sequence>
<dbReference type="Gene3D" id="3.40.50.1110">
    <property type="entry name" value="SGNH hydrolase"/>
    <property type="match status" value="1"/>
</dbReference>
<reference evidence="1" key="1">
    <citation type="journal article" date="2020" name="Stud. Mycol.">
        <title>101 Dothideomycetes genomes: a test case for predicting lifestyles and emergence of pathogens.</title>
        <authorList>
            <person name="Haridas S."/>
            <person name="Albert R."/>
            <person name="Binder M."/>
            <person name="Bloem J."/>
            <person name="Labutti K."/>
            <person name="Salamov A."/>
            <person name="Andreopoulos B."/>
            <person name="Baker S."/>
            <person name="Barry K."/>
            <person name="Bills G."/>
            <person name="Bluhm B."/>
            <person name="Cannon C."/>
            <person name="Castanera R."/>
            <person name="Culley D."/>
            <person name="Daum C."/>
            <person name="Ezra D."/>
            <person name="Gonzalez J."/>
            <person name="Henrissat B."/>
            <person name="Kuo A."/>
            <person name="Liang C."/>
            <person name="Lipzen A."/>
            <person name="Lutzoni F."/>
            <person name="Magnuson J."/>
            <person name="Mondo S."/>
            <person name="Nolan M."/>
            <person name="Ohm R."/>
            <person name="Pangilinan J."/>
            <person name="Park H.-J."/>
            <person name="Ramirez L."/>
            <person name="Alfaro M."/>
            <person name="Sun H."/>
            <person name="Tritt A."/>
            <person name="Yoshinaga Y."/>
            <person name="Zwiers L.-H."/>
            <person name="Turgeon B."/>
            <person name="Goodwin S."/>
            <person name="Spatafora J."/>
            <person name="Crous P."/>
            <person name="Grigoriev I."/>
        </authorList>
    </citation>
    <scope>NUCLEOTIDE SEQUENCE</scope>
    <source>
        <strain evidence="1">CBS 262.69</strain>
    </source>
</reference>
<accession>A0A6G1IA54</accession>
<dbReference type="AlphaFoldDB" id="A0A6G1IA54"/>
<evidence type="ECO:0000313" key="1">
    <source>
        <dbReference type="EMBL" id="KAF2404927.1"/>
    </source>
</evidence>
<evidence type="ECO:0008006" key="3">
    <source>
        <dbReference type="Google" id="ProtNLM"/>
    </source>
</evidence>